<gene>
    <name evidence="7" type="ORF">FYJ51_05515</name>
</gene>
<organism evidence="7 8">
    <name type="scientific">Stecheria intestinalis</name>
    <dbReference type="NCBI Taxonomy" id="2606630"/>
    <lineage>
        <taxon>Bacteria</taxon>
        <taxon>Bacillati</taxon>
        <taxon>Bacillota</taxon>
        <taxon>Erysipelotrichia</taxon>
        <taxon>Erysipelotrichales</taxon>
        <taxon>Erysipelotrichaceae</taxon>
        <taxon>Stecheria</taxon>
    </lineage>
</organism>
<dbReference type="InterPro" id="IPR019661">
    <property type="entry name" value="RepA2"/>
</dbReference>
<evidence type="ECO:0000256" key="6">
    <source>
        <dbReference type="ARBA" id="ARBA00031853"/>
    </source>
</evidence>
<keyword evidence="5" id="KW-0804">Transcription</keyword>
<dbReference type="InterPro" id="IPR013321">
    <property type="entry name" value="Arc_rbn_hlx_hlx"/>
</dbReference>
<evidence type="ECO:0000313" key="7">
    <source>
        <dbReference type="EMBL" id="MSS58359.1"/>
    </source>
</evidence>
<keyword evidence="2" id="KW-0615">Plasmid copy control</keyword>
<proteinExistence type="predicted"/>
<dbReference type="RefSeq" id="WP_154504081.1">
    <property type="nucleotide sequence ID" value="NZ_VUMN01000010.1"/>
</dbReference>
<dbReference type="GO" id="GO:0006355">
    <property type="term" value="P:regulation of DNA-templated transcription"/>
    <property type="evidence" value="ECO:0007669"/>
    <property type="project" value="InterPro"/>
</dbReference>
<accession>A0A7X2NRV0</accession>
<keyword evidence="4" id="KW-0238">DNA-binding</keyword>
<evidence type="ECO:0000256" key="4">
    <source>
        <dbReference type="ARBA" id="ARBA00023125"/>
    </source>
</evidence>
<reference evidence="7 8" key="1">
    <citation type="submission" date="2019-08" db="EMBL/GenBank/DDBJ databases">
        <title>In-depth cultivation of the pig gut microbiome towards novel bacterial diversity and tailored functional studies.</title>
        <authorList>
            <person name="Wylensek D."/>
            <person name="Hitch T.C.A."/>
            <person name="Clavel T."/>
        </authorList>
    </citation>
    <scope>NUCLEOTIDE SEQUENCE [LARGE SCALE GENOMIC DNA]</scope>
    <source>
        <strain evidence="7 8">Oil+RF-744-GAM-WT-6</strain>
    </source>
</reference>
<dbReference type="AlphaFoldDB" id="A0A7X2NRV0"/>
<protein>
    <recommendedName>
        <fullName evidence="6">Protein CopB</fullName>
    </recommendedName>
</protein>
<comment type="caution">
    <text evidence="7">The sequence shown here is derived from an EMBL/GenBank/DDBJ whole genome shotgun (WGS) entry which is preliminary data.</text>
</comment>
<evidence type="ECO:0000256" key="2">
    <source>
        <dbReference type="ARBA" id="ARBA00022689"/>
    </source>
</evidence>
<keyword evidence="8" id="KW-1185">Reference proteome</keyword>
<name>A0A7X2NRV0_9FIRM</name>
<dbReference type="GO" id="GO:0003677">
    <property type="term" value="F:DNA binding"/>
    <property type="evidence" value="ECO:0007669"/>
    <property type="project" value="UniProtKB-KW"/>
</dbReference>
<dbReference type="GO" id="GO:0006276">
    <property type="term" value="P:plasmid maintenance"/>
    <property type="evidence" value="ECO:0007669"/>
    <property type="project" value="UniProtKB-KW"/>
</dbReference>
<sequence>MARPKKDGETLSLYIDRTVKERLQQYCAETGQTKTMAIERMLTEELNKYFAQPEGKRIPIQ</sequence>
<evidence type="ECO:0000256" key="3">
    <source>
        <dbReference type="ARBA" id="ARBA00023015"/>
    </source>
</evidence>
<dbReference type="Gene3D" id="1.10.1220.10">
    <property type="entry name" value="Met repressor-like"/>
    <property type="match status" value="1"/>
</dbReference>
<dbReference type="Proteomes" id="UP000461880">
    <property type="component" value="Unassembled WGS sequence"/>
</dbReference>
<evidence type="ECO:0000256" key="5">
    <source>
        <dbReference type="ARBA" id="ARBA00023163"/>
    </source>
</evidence>
<evidence type="ECO:0000256" key="1">
    <source>
        <dbReference type="ARBA" id="ARBA00022491"/>
    </source>
</evidence>
<dbReference type="EMBL" id="VUMN01000010">
    <property type="protein sequence ID" value="MSS58359.1"/>
    <property type="molecule type" value="Genomic_DNA"/>
</dbReference>
<keyword evidence="3" id="KW-0805">Transcription regulation</keyword>
<dbReference type="Pfam" id="PF10723">
    <property type="entry name" value="RepB-RCR_reg"/>
    <property type="match status" value="1"/>
</dbReference>
<keyword evidence="1" id="KW-0678">Repressor</keyword>
<evidence type="ECO:0000313" key="8">
    <source>
        <dbReference type="Proteomes" id="UP000461880"/>
    </source>
</evidence>